<evidence type="ECO:0000313" key="2">
    <source>
        <dbReference type="Proteomes" id="UP001162992"/>
    </source>
</evidence>
<evidence type="ECO:0000313" key="1">
    <source>
        <dbReference type="EMBL" id="KAJ7554304.1"/>
    </source>
</evidence>
<protein>
    <submittedName>
        <fullName evidence="1">Uncharacterized protein</fullName>
    </submittedName>
</protein>
<gene>
    <name evidence="1" type="ORF">O6H91_06G134300</name>
</gene>
<keyword evidence="2" id="KW-1185">Reference proteome</keyword>
<accession>A0ACC2DJD6</accession>
<proteinExistence type="predicted"/>
<sequence>MYPWRSLLFYISCMAASLVLSAGHSQHQNSPVGFYRLAEDQLRQLRSPFQGYERDEQDFVEFEESRLQDYHAVDPRPRLSSPLRPGPIENFRRPPVNSQRPNTPPPQQSEMPPTNLPHESASTPAPS</sequence>
<reference evidence="2" key="1">
    <citation type="journal article" date="2024" name="Proc. Natl. Acad. Sci. U.S.A.">
        <title>Extraordinary preservation of gene collinearity over three hundred million years revealed in homosporous lycophytes.</title>
        <authorList>
            <person name="Li C."/>
            <person name="Wickell D."/>
            <person name="Kuo L.Y."/>
            <person name="Chen X."/>
            <person name="Nie B."/>
            <person name="Liao X."/>
            <person name="Peng D."/>
            <person name="Ji J."/>
            <person name="Jenkins J."/>
            <person name="Williams M."/>
            <person name="Shu S."/>
            <person name="Plott C."/>
            <person name="Barry K."/>
            <person name="Rajasekar S."/>
            <person name="Grimwood J."/>
            <person name="Han X."/>
            <person name="Sun S."/>
            <person name="Hou Z."/>
            <person name="He W."/>
            <person name="Dai G."/>
            <person name="Sun C."/>
            <person name="Schmutz J."/>
            <person name="Leebens-Mack J.H."/>
            <person name="Li F.W."/>
            <person name="Wang L."/>
        </authorList>
    </citation>
    <scope>NUCLEOTIDE SEQUENCE [LARGE SCALE GENOMIC DNA]</scope>
    <source>
        <strain evidence="2">cv. PW_Plant_1</strain>
    </source>
</reference>
<comment type="caution">
    <text evidence="1">The sequence shown here is derived from an EMBL/GenBank/DDBJ whole genome shotgun (WGS) entry which is preliminary data.</text>
</comment>
<organism evidence="1 2">
    <name type="scientific">Diphasiastrum complanatum</name>
    <name type="common">Issler's clubmoss</name>
    <name type="synonym">Lycopodium complanatum</name>
    <dbReference type="NCBI Taxonomy" id="34168"/>
    <lineage>
        <taxon>Eukaryota</taxon>
        <taxon>Viridiplantae</taxon>
        <taxon>Streptophyta</taxon>
        <taxon>Embryophyta</taxon>
        <taxon>Tracheophyta</taxon>
        <taxon>Lycopodiopsida</taxon>
        <taxon>Lycopodiales</taxon>
        <taxon>Lycopodiaceae</taxon>
        <taxon>Lycopodioideae</taxon>
        <taxon>Diphasiastrum</taxon>
    </lineage>
</organism>
<name>A0ACC2DJD6_DIPCM</name>
<dbReference type="EMBL" id="CM055097">
    <property type="protein sequence ID" value="KAJ7554304.1"/>
    <property type="molecule type" value="Genomic_DNA"/>
</dbReference>
<dbReference type="Proteomes" id="UP001162992">
    <property type="component" value="Chromosome 6"/>
</dbReference>